<keyword evidence="3" id="KW-1185">Reference proteome</keyword>
<dbReference type="InterPro" id="IPR035897">
    <property type="entry name" value="Toll_tir_struct_dom_sf"/>
</dbReference>
<dbReference type="Pfam" id="PF13676">
    <property type="entry name" value="TIR_2"/>
    <property type="match status" value="1"/>
</dbReference>
<dbReference type="Proteomes" id="UP001308005">
    <property type="component" value="Unassembled WGS sequence"/>
</dbReference>
<dbReference type="EMBL" id="JAYMYJ010000147">
    <property type="protein sequence ID" value="MEB4593032.1"/>
    <property type="molecule type" value="Genomic_DNA"/>
</dbReference>
<feature type="domain" description="TIR" evidence="1">
    <location>
        <begin position="179"/>
        <end position="244"/>
    </location>
</feature>
<sequence length="363" mass="42635">MQYKEPVFKILLTSSTSSESIKAIEDRIHTAFKDSGKKASIDSFETCDKAFYSIKTQTNAYDFFVINTENPQCYGHSLIDYIGSFPQNKNKTKLLISGSIANIHSKNYIGSKQFYYVPEEKLIQIHATEFNNTEILKKIIKTFFTETPTLYISYGNDPKFTSREIIEEFDKLARIAIPHFNILFDFKSLKIGSDVKQFMNNMKDGDIVLLIINEKYFNSPYCMEELVNMFEALHGRIYPLFLDSGRSFYDSRVYSTILMEWIQDKKHLETQQEQIISLGSRRDQSIDTDIHLRDKIIETLPRFREYVLHFFTAPIDLYRQEKYLDIFQKITNDLKYRDYIDFYGSEEEMKKALQNCSIKNISS</sequence>
<organism evidence="2 3">
    <name type="scientific">Candidatus Thiothrix phosphatis</name>
    <dbReference type="NCBI Taxonomy" id="3112415"/>
    <lineage>
        <taxon>Bacteria</taxon>
        <taxon>Pseudomonadati</taxon>
        <taxon>Pseudomonadota</taxon>
        <taxon>Gammaproteobacteria</taxon>
        <taxon>Thiotrichales</taxon>
        <taxon>Thiotrichaceae</taxon>
        <taxon>Thiothrix</taxon>
    </lineage>
</organism>
<keyword evidence="2" id="KW-0675">Receptor</keyword>
<dbReference type="SUPFAM" id="SSF52200">
    <property type="entry name" value="Toll/Interleukin receptor TIR domain"/>
    <property type="match status" value="1"/>
</dbReference>
<dbReference type="RefSeq" id="WP_324697670.1">
    <property type="nucleotide sequence ID" value="NZ_JAYMYJ010000147.1"/>
</dbReference>
<protein>
    <submittedName>
        <fullName evidence="2">Toll/interleukin-1 receptor domain-containing protein</fullName>
    </submittedName>
</protein>
<dbReference type="Gene3D" id="3.40.50.10140">
    <property type="entry name" value="Toll/interleukin-1 receptor homology (TIR) domain"/>
    <property type="match status" value="1"/>
</dbReference>
<dbReference type="InterPro" id="IPR000157">
    <property type="entry name" value="TIR_dom"/>
</dbReference>
<proteinExistence type="predicted"/>
<comment type="caution">
    <text evidence="2">The sequence shown here is derived from an EMBL/GenBank/DDBJ whole genome shotgun (WGS) entry which is preliminary data.</text>
</comment>
<name>A0ABU6D3Y4_9GAMM</name>
<reference evidence="3" key="1">
    <citation type="submission" date="2023-07" db="EMBL/GenBank/DDBJ databases">
        <title>The carbon used by Thiothrix.</title>
        <authorList>
            <person name="Chen L."/>
        </authorList>
    </citation>
    <scope>NUCLEOTIDE SEQUENCE [LARGE SCALE GENOMIC DNA]</scope>
</reference>
<evidence type="ECO:0000259" key="1">
    <source>
        <dbReference type="Pfam" id="PF13676"/>
    </source>
</evidence>
<evidence type="ECO:0000313" key="3">
    <source>
        <dbReference type="Proteomes" id="UP001308005"/>
    </source>
</evidence>
<accession>A0ABU6D3Y4</accession>
<evidence type="ECO:0000313" key="2">
    <source>
        <dbReference type="EMBL" id="MEB4593032.1"/>
    </source>
</evidence>
<gene>
    <name evidence="2" type="ORF">VSS37_18780</name>
</gene>